<protein>
    <recommendedName>
        <fullName evidence="1">Double-GTPase 2 domain-containing protein</fullName>
    </recommendedName>
</protein>
<dbReference type="Proteomes" id="UP000183995">
    <property type="component" value="Unassembled WGS sequence"/>
</dbReference>
<dbReference type="InterPro" id="IPR045528">
    <property type="entry name" value="DO-GTPase2"/>
</dbReference>
<dbReference type="RefSeq" id="WP_143162337.1">
    <property type="nucleotide sequence ID" value="NZ_FQXV01000008.1"/>
</dbReference>
<dbReference type="STRING" id="1123282.SAMN02745823_02440"/>
<organism evidence="2 3">
    <name type="scientific">Sporobacter termitidis DSM 10068</name>
    <dbReference type="NCBI Taxonomy" id="1123282"/>
    <lineage>
        <taxon>Bacteria</taxon>
        <taxon>Bacillati</taxon>
        <taxon>Bacillota</taxon>
        <taxon>Clostridia</taxon>
        <taxon>Eubacteriales</taxon>
        <taxon>Oscillospiraceae</taxon>
        <taxon>Sporobacter</taxon>
    </lineage>
</organism>
<proteinExistence type="predicted"/>
<evidence type="ECO:0000313" key="3">
    <source>
        <dbReference type="Proteomes" id="UP000183995"/>
    </source>
</evidence>
<sequence>MADNIITTTKLPELEAERLADVDNLISDDIEMSDSENLREDSIRKGYQRLPSGRALSLHETYSVMAAENTVLIILIGPSECGKTTIETTLYQLFQRNSVSEFLFAGSKTIQGYEERAFYTRVNSKQEVATTPRTSRGLQEIFLHLCLFDRNKKQRINYLFADLSGEEIQAHLANVNSLTQNMSFIRHANSFTVILDGERLANKHQRNGVIEEASTILRTILDAGLYSSSTKVQLVISKYDIIEASNDANTKQYIEKNLQELQLLITKYINKISVHKVAAMPNKGSLEVGFGLDNLLTSWEYIPSYLQMNITYGVKYSLKSEFNKLFYKLAGEAHE</sequence>
<accession>A0A1M5YEQ0</accession>
<name>A0A1M5YEQ0_9FIRM</name>
<evidence type="ECO:0000313" key="2">
    <source>
        <dbReference type="EMBL" id="SHI10379.1"/>
    </source>
</evidence>
<evidence type="ECO:0000259" key="1">
    <source>
        <dbReference type="Pfam" id="PF19993"/>
    </source>
</evidence>
<dbReference type="EMBL" id="FQXV01000008">
    <property type="protein sequence ID" value="SHI10379.1"/>
    <property type="molecule type" value="Genomic_DNA"/>
</dbReference>
<reference evidence="2 3" key="1">
    <citation type="submission" date="2016-11" db="EMBL/GenBank/DDBJ databases">
        <authorList>
            <person name="Jaros S."/>
            <person name="Januszkiewicz K."/>
            <person name="Wedrychowicz H."/>
        </authorList>
    </citation>
    <scope>NUCLEOTIDE SEQUENCE [LARGE SCALE GENOMIC DNA]</scope>
    <source>
        <strain evidence="2 3">DSM 10068</strain>
    </source>
</reference>
<dbReference type="SUPFAM" id="SSF52540">
    <property type="entry name" value="P-loop containing nucleoside triphosphate hydrolases"/>
    <property type="match status" value="1"/>
</dbReference>
<dbReference type="Gene3D" id="3.40.50.300">
    <property type="entry name" value="P-loop containing nucleotide triphosphate hydrolases"/>
    <property type="match status" value="1"/>
</dbReference>
<gene>
    <name evidence="2" type="ORF">SAMN02745823_02440</name>
</gene>
<dbReference type="AlphaFoldDB" id="A0A1M5YEQ0"/>
<feature type="domain" description="Double-GTPase 2" evidence="1">
    <location>
        <begin position="73"/>
        <end position="299"/>
    </location>
</feature>
<dbReference type="InterPro" id="IPR027417">
    <property type="entry name" value="P-loop_NTPase"/>
</dbReference>
<keyword evidence="3" id="KW-1185">Reference proteome</keyword>
<dbReference type="Pfam" id="PF19993">
    <property type="entry name" value="DO-GTPase2"/>
    <property type="match status" value="1"/>
</dbReference>
<dbReference type="OrthoDB" id="9758568at2"/>